<evidence type="ECO:0008006" key="2">
    <source>
        <dbReference type="Google" id="ProtNLM"/>
    </source>
</evidence>
<name>Q45R93_STRFR</name>
<dbReference type="AlphaFoldDB" id="Q45R93"/>
<protein>
    <recommendedName>
        <fullName evidence="2">Alpha/beta hydrolase</fullName>
    </recommendedName>
</protein>
<reference evidence="1" key="1">
    <citation type="journal article" date="2006" name="J. Ind. Microbiol. Biotechnol.">
        <title>The lipopeptide antibiotic A54145 biosynthetic gene cluster from Streptomyces fradiae.</title>
        <authorList>
            <person name="Miao V."/>
            <person name="Brost R."/>
            <person name="Chapple J."/>
            <person name="She K."/>
            <person name="Coeffet-Le Gal M.F."/>
            <person name="Baltz R.H."/>
        </authorList>
    </citation>
    <scope>NUCLEOTIDE SEQUENCE</scope>
    <source>
        <strain evidence="1">NRRL18158</strain>
    </source>
</reference>
<organism evidence="1">
    <name type="scientific">Streptomyces fradiae</name>
    <name type="common">Streptomyces roseoflavus</name>
    <dbReference type="NCBI Taxonomy" id="1906"/>
    <lineage>
        <taxon>Bacteria</taxon>
        <taxon>Bacillati</taxon>
        <taxon>Actinomycetota</taxon>
        <taxon>Actinomycetes</taxon>
        <taxon>Kitasatosporales</taxon>
        <taxon>Streptomycetaceae</taxon>
        <taxon>Streptomyces</taxon>
    </lineage>
</organism>
<sequence>MFTQLLMDRGHGEAGVVIDSAPPEGIRVNPPSQLRSLVPIFNNPAKRHRAAGSTPDQFHYAFTNTLSEREARATYDRYAIAAPGSWVWTYGLIANLTPGRRETWVDFRDPDRAPLLFIAGGRDHIMPPSVNRSNRRHYKAPGTVTDYALEWALRHARA</sequence>
<dbReference type="Gene3D" id="3.40.50.1820">
    <property type="entry name" value="alpha/beta hydrolase"/>
    <property type="match status" value="1"/>
</dbReference>
<evidence type="ECO:0000313" key="1">
    <source>
        <dbReference type="EMBL" id="AAZ23067.1"/>
    </source>
</evidence>
<proteinExistence type="predicted"/>
<dbReference type="SUPFAM" id="SSF53474">
    <property type="entry name" value="alpha/beta-Hydrolases"/>
    <property type="match status" value="1"/>
</dbReference>
<dbReference type="InterPro" id="IPR029058">
    <property type="entry name" value="AB_hydrolase_fold"/>
</dbReference>
<dbReference type="EMBL" id="DQ118863">
    <property type="protein sequence ID" value="AAZ23067.1"/>
    <property type="molecule type" value="Genomic_DNA"/>
</dbReference>
<accession>Q45R93</accession>